<comment type="caution">
    <text evidence="2">The sequence shown here is derived from an EMBL/GenBank/DDBJ whole genome shotgun (WGS) entry which is preliminary data.</text>
</comment>
<name>A0A6A3BH99_HIBSY</name>
<evidence type="ECO:0000313" key="2">
    <source>
        <dbReference type="EMBL" id="KAE8716460.1"/>
    </source>
</evidence>
<dbReference type="GO" id="GO:0045893">
    <property type="term" value="P:positive regulation of DNA-templated transcription"/>
    <property type="evidence" value="ECO:0007669"/>
    <property type="project" value="TreeGrafter"/>
</dbReference>
<organism evidence="2 3">
    <name type="scientific">Hibiscus syriacus</name>
    <name type="common">Rose of Sharon</name>
    <dbReference type="NCBI Taxonomy" id="106335"/>
    <lineage>
        <taxon>Eukaryota</taxon>
        <taxon>Viridiplantae</taxon>
        <taxon>Streptophyta</taxon>
        <taxon>Embryophyta</taxon>
        <taxon>Tracheophyta</taxon>
        <taxon>Spermatophyta</taxon>
        <taxon>Magnoliopsida</taxon>
        <taxon>eudicotyledons</taxon>
        <taxon>Gunneridae</taxon>
        <taxon>Pentapetalae</taxon>
        <taxon>rosids</taxon>
        <taxon>malvids</taxon>
        <taxon>Malvales</taxon>
        <taxon>Malvaceae</taxon>
        <taxon>Malvoideae</taxon>
        <taxon>Hibiscus</taxon>
    </lineage>
</organism>
<accession>A0A6A3BH99</accession>
<gene>
    <name evidence="2" type="ORF">F3Y22_tig00110114pilonHSYRG00053</name>
</gene>
<reference evidence="2" key="1">
    <citation type="submission" date="2019-09" db="EMBL/GenBank/DDBJ databases">
        <title>Draft genome information of white flower Hibiscus syriacus.</title>
        <authorList>
            <person name="Kim Y.-M."/>
        </authorList>
    </citation>
    <scope>NUCLEOTIDE SEQUENCE [LARGE SCALE GENOMIC DNA]</scope>
    <source>
        <strain evidence="2">YM2019G1</strain>
    </source>
</reference>
<dbReference type="PANTHER" id="PTHR33873">
    <property type="entry name" value="TRANSCRIPTION FACTOR VOZ1"/>
    <property type="match status" value="1"/>
</dbReference>
<dbReference type="GO" id="GO:0005634">
    <property type="term" value="C:nucleus"/>
    <property type="evidence" value="ECO:0007669"/>
    <property type="project" value="TreeGrafter"/>
</dbReference>
<feature type="region of interest" description="Disordered" evidence="1">
    <location>
        <begin position="282"/>
        <end position="302"/>
    </location>
</feature>
<dbReference type="EMBL" id="VEPZ02000843">
    <property type="protein sequence ID" value="KAE8716460.1"/>
    <property type="molecule type" value="Genomic_DNA"/>
</dbReference>
<proteinExistence type="predicted"/>
<sequence length="355" mass="39092">MQNNSSNSKCTSASHQLMVDNAKNRLHFLQEQFTDLQSARKEGRTGDVDVLEEQVYQNLREWKAELCTPSPASSLLGSPGSFSDDIYRLLQINEEEDDAPSALKGPPVLKPEIDDQSLNPGNLHVIPEKIMWRMLAPTYCKTSVLHHLLSRLWDCTRPAQGSVWYQDYCSSFHATLAVNEEPPGTTPIICPGGISLKDNLLLDAVRAKAQGKNVGIPLCEGAATMKSPWNATGNVEGIREWKPKAKVFAPYRLELKLANQKKSPKAKVPKDSLADLQKKMGRLTAEVPGDDKSPGEAKTKVNKEAANTANAGSAQVPFACLSWNSPIKPPFTTTIVKFPRQAFPFRAKALEQANM</sequence>
<feature type="compositionally biased region" description="Basic and acidic residues" evidence="1">
    <location>
        <begin position="289"/>
        <end position="302"/>
    </location>
</feature>
<evidence type="ECO:0000256" key="1">
    <source>
        <dbReference type="SAM" id="MobiDB-lite"/>
    </source>
</evidence>
<evidence type="ECO:0000313" key="3">
    <source>
        <dbReference type="Proteomes" id="UP000436088"/>
    </source>
</evidence>
<dbReference type="InterPro" id="IPR039277">
    <property type="entry name" value="VOZ1/VOZ2"/>
</dbReference>
<dbReference type="GO" id="GO:0043565">
    <property type="term" value="F:sequence-specific DNA binding"/>
    <property type="evidence" value="ECO:0007669"/>
    <property type="project" value="TreeGrafter"/>
</dbReference>
<protein>
    <submittedName>
        <fullName evidence="2">Transcription factor VOZ1</fullName>
    </submittedName>
</protein>
<keyword evidence="3" id="KW-1185">Reference proteome</keyword>
<dbReference type="Proteomes" id="UP000436088">
    <property type="component" value="Unassembled WGS sequence"/>
</dbReference>
<dbReference type="AlphaFoldDB" id="A0A6A3BH99"/>
<dbReference type="GO" id="GO:0048578">
    <property type="term" value="P:positive regulation of long-day photoperiodism, flowering"/>
    <property type="evidence" value="ECO:0007669"/>
    <property type="project" value="InterPro"/>
</dbReference>
<dbReference type="PANTHER" id="PTHR33873:SF15">
    <property type="entry name" value="TRANSCRIPTION FACTOR VOZ2"/>
    <property type="match status" value="1"/>
</dbReference>